<organism evidence="9 10">
    <name type="scientific">Stratiformator vulcanicus</name>
    <dbReference type="NCBI Taxonomy" id="2527980"/>
    <lineage>
        <taxon>Bacteria</taxon>
        <taxon>Pseudomonadati</taxon>
        <taxon>Planctomycetota</taxon>
        <taxon>Planctomycetia</taxon>
        <taxon>Planctomycetales</taxon>
        <taxon>Planctomycetaceae</taxon>
        <taxon>Stratiformator</taxon>
    </lineage>
</organism>
<comment type="subcellular location">
    <subcellularLocation>
        <location evidence="1">Endomembrane system</location>
        <topology evidence="1">Multi-pass membrane protein</topology>
    </subcellularLocation>
    <subcellularLocation>
        <location evidence="5">Membrane</location>
        <topology evidence="5">Multi-pass membrane protein</topology>
    </subcellularLocation>
</comment>
<dbReference type="EC" id="1.6.5.11" evidence="9"/>
<feature type="transmembrane region" description="Helical" evidence="6">
    <location>
        <begin position="178"/>
        <end position="196"/>
    </location>
</feature>
<feature type="transmembrane region" description="Helical" evidence="6">
    <location>
        <begin position="584"/>
        <end position="607"/>
    </location>
</feature>
<dbReference type="GO" id="GO:0012505">
    <property type="term" value="C:endomembrane system"/>
    <property type="evidence" value="ECO:0007669"/>
    <property type="project" value="UniProtKB-SubCell"/>
</dbReference>
<dbReference type="Gene3D" id="1.20.5.2700">
    <property type="match status" value="2"/>
</dbReference>
<feature type="transmembrane region" description="Helical" evidence="6">
    <location>
        <begin position="318"/>
        <end position="338"/>
    </location>
</feature>
<evidence type="ECO:0000256" key="5">
    <source>
        <dbReference type="RuleBase" id="RU000320"/>
    </source>
</evidence>
<feature type="transmembrane region" description="Helical" evidence="6">
    <location>
        <begin position="439"/>
        <end position="462"/>
    </location>
</feature>
<evidence type="ECO:0000256" key="2">
    <source>
        <dbReference type="ARBA" id="ARBA00022692"/>
    </source>
</evidence>
<protein>
    <submittedName>
        <fullName evidence="9">NADH-quinone oxidoreductase subunit L</fullName>
        <ecNumber evidence="9">1.6.5.11</ecNumber>
    </submittedName>
</protein>
<feature type="domain" description="NADH:quinone oxidoreductase/Mrp antiporter transmembrane" evidence="7">
    <location>
        <begin position="195"/>
        <end position="484"/>
    </location>
</feature>
<proteinExistence type="predicted"/>
<feature type="domain" description="NADH-Ubiquinone oxidoreductase (complex I) chain 5 N-terminal" evidence="8">
    <location>
        <begin position="112"/>
        <end position="152"/>
    </location>
</feature>
<sequence>MISYLDIPTLLTTAWLAPLVGFVINILAGFSARNRTTRLPGFIATGCIATSFAASLVVFLSNPFSTPLDYEPAINLDGIGPVAVFPMGGPTGEVFGYSMSWIGGTFFNLAKFGDIKIVIDCYIDFLTIVMFLIVTLVSLCVHVFSLGYMDDELTDEFTDHEVDVDGNHLHRRGRFDRFFAFLGLFSFAMMGLVISGNLFQTFVFWELVGATSYFLIGFYQEREYASSAANKAFIMNRIGDAGFLIGMALLFHASGSLNYEPVFRFAPGIASTLRLTETGPWLTIAGLGIFAGCVGKSAQFPLQTWLKDAMAGPTPVSALVHSATMVAAGVFLIARVYPIFTEDVLAIITYCGLTTLIIGAIAAVFQNDIKRILAYSTISQLGYMVFALGIGGWTAGVLHLITHAFFKSLLFLGAGSVIHACHHEQNVTRLGGLWRKMPITAGTMLIGTIAISGLAVPLFGLFEMEFFGLSGFHSKDAILITAYGSMEKQPLYFWIPLCGAGITAFYMFRLWFLTFVGSARSEASEHARESSSWMTLPLVLLALCSVFVGWEGEEGELAGVLSHAVIADHGFAEFGEHAHGNVPLLGIVSALIGTVAAGVLFAFPALLGDKVFAILGPLRAFFASGWGFDRLYAAVFVGPVKTLGWIVAMLDEHLIDQVIHGLARSVKWVARLDRKFDEIFIDGAVNGVATVAMSCGRAARELQTGMLRQYVMFIAAGLILLVSLASIFLLA</sequence>
<dbReference type="InterPro" id="IPR001516">
    <property type="entry name" value="Proton_antipo_N"/>
</dbReference>
<evidence type="ECO:0000256" key="4">
    <source>
        <dbReference type="ARBA" id="ARBA00023136"/>
    </source>
</evidence>
<evidence type="ECO:0000313" key="9">
    <source>
        <dbReference type="EMBL" id="QDT37180.1"/>
    </source>
</evidence>
<dbReference type="NCBIfam" id="TIGR01974">
    <property type="entry name" value="NDH_I_L"/>
    <property type="match status" value="1"/>
</dbReference>
<dbReference type="Proteomes" id="UP000317318">
    <property type="component" value="Chromosome"/>
</dbReference>
<keyword evidence="2 5" id="KW-0812">Transmembrane</keyword>
<dbReference type="InterPro" id="IPR018393">
    <property type="entry name" value="NADHpl_OxRdtase_5_subgr"/>
</dbReference>
<dbReference type="AlphaFoldDB" id="A0A517R036"/>
<feature type="transmembrane region" description="Helical" evidence="6">
    <location>
        <begin position="122"/>
        <end position="144"/>
    </location>
</feature>
<keyword evidence="9" id="KW-0560">Oxidoreductase</keyword>
<feature type="transmembrane region" description="Helical" evidence="6">
    <location>
        <begin position="241"/>
        <end position="259"/>
    </location>
</feature>
<feature type="transmembrane region" description="Helical" evidence="6">
    <location>
        <begin position="12"/>
        <end position="30"/>
    </location>
</feature>
<dbReference type="InterPro" id="IPR001750">
    <property type="entry name" value="ND/Mrp_TM"/>
</dbReference>
<dbReference type="NCBIfam" id="NF005141">
    <property type="entry name" value="PRK06590.1"/>
    <property type="match status" value="1"/>
</dbReference>
<dbReference type="GO" id="GO:0016020">
    <property type="term" value="C:membrane"/>
    <property type="evidence" value="ECO:0007669"/>
    <property type="project" value="UniProtKB-SubCell"/>
</dbReference>
<dbReference type="Pfam" id="PF00662">
    <property type="entry name" value="Proton_antipo_N"/>
    <property type="match status" value="1"/>
</dbReference>
<dbReference type="EMBL" id="CP036268">
    <property type="protein sequence ID" value="QDT37180.1"/>
    <property type="molecule type" value="Genomic_DNA"/>
</dbReference>
<keyword evidence="3 6" id="KW-1133">Transmembrane helix</keyword>
<name>A0A517R036_9PLAN</name>
<feature type="transmembrane region" description="Helical" evidence="6">
    <location>
        <begin position="279"/>
        <end position="298"/>
    </location>
</feature>
<keyword evidence="4 6" id="KW-0472">Membrane</keyword>
<dbReference type="KEGG" id="svp:Pan189_15520"/>
<dbReference type="GO" id="GO:0042773">
    <property type="term" value="P:ATP synthesis coupled electron transport"/>
    <property type="evidence" value="ECO:0007669"/>
    <property type="project" value="InterPro"/>
</dbReference>
<dbReference type="PRINTS" id="PR01435">
    <property type="entry name" value="NPOXDRDTASE5"/>
</dbReference>
<gene>
    <name evidence="9" type="primary">nuoL_1</name>
    <name evidence="9" type="ORF">Pan189_15520</name>
</gene>
<feature type="transmembrane region" description="Helical" evidence="6">
    <location>
        <begin position="372"/>
        <end position="391"/>
    </location>
</feature>
<reference evidence="9 10" key="1">
    <citation type="submission" date="2019-02" db="EMBL/GenBank/DDBJ databases">
        <title>Deep-cultivation of Planctomycetes and their phenomic and genomic characterization uncovers novel biology.</title>
        <authorList>
            <person name="Wiegand S."/>
            <person name="Jogler M."/>
            <person name="Boedeker C."/>
            <person name="Pinto D."/>
            <person name="Vollmers J."/>
            <person name="Rivas-Marin E."/>
            <person name="Kohn T."/>
            <person name="Peeters S.H."/>
            <person name="Heuer A."/>
            <person name="Rast P."/>
            <person name="Oberbeckmann S."/>
            <person name="Bunk B."/>
            <person name="Jeske O."/>
            <person name="Meyerdierks A."/>
            <person name="Storesund J.E."/>
            <person name="Kallscheuer N."/>
            <person name="Luecker S."/>
            <person name="Lage O.M."/>
            <person name="Pohl T."/>
            <person name="Merkel B.J."/>
            <person name="Hornburger P."/>
            <person name="Mueller R.-W."/>
            <person name="Bruemmer F."/>
            <person name="Labrenz M."/>
            <person name="Spormann A.M."/>
            <person name="Op den Camp H."/>
            <person name="Overmann J."/>
            <person name="Amann R."/>
            <person name="Jetten M.S.M."/>
            <person name="Mascher T."/>
            <person name="Medema M.H."/>
            <person name="Devos D.P."/>
            <person name="Kaster A.-K."/>
            <person name="Ovreas L."/>
            <person name="Rohde M."/>
            <person name="Galperin M.Y."/>
            <person name="Jogler C."/>
        </authorList>
    </citation>
    <scope>NUCLEOTIDE SEQUENCE [LARGE SCALE GENOMIC DNA]</scope>
    <source>
        <strain evidence="9 10">Pan189</strain>
    </source>
</reference>
<evidence type="ECO:0000256" key="1">
    <source>
        <dbReference type="ARBA" id="ARBA00004127"/>
    </source>
</evidence>
<feature type="transmembrane region" description="Helical" evidence="6">
    <location>
        <begin position="491"/>
        <end position="512"/>
    </location>
</feature>
<evidence type="ECO:0000256" key="6">
    <source>
        <dbReference type="SAM" id="Phobius"/>
    </source>
</evidence>
<evidence type="ECO:0000259" key="8">
    <source>
        <dbReference type="Pfam" id="PF00662"/>
    </source>
</evidence>
<feature type="transmembrane region" description="Helical" evidence="6">
    <location>
        <begin position="344"/>
        <end position="365"/>
    </location>
</feature>
<dbReference type="GO" id="GO:0015990">
    <property type="term" value="P:electron transport coupled proton transport"/>
    <property type="evidence" value="ECO:0007669"/>
    <property type="project" value="TreeGrafter"/>
</dbReference>
<keyword evidence="10" id="KW-1185">Reference proteome</keyword>
<dbReference type="InterPro" id="IPR003945">
    <property type="entry name" value="NU5C-like"/>
</dbReference>
<evidence type="ECO:0000313" key="10">
    <source>
        <dbReference type="Proteomes" id="UP000317318"/>
    </source>
</evidence>
<dbReference type="PANTHER" id="PTHR42829">
    <property type="entry name" value="NADH-UBIQUINONE OXIDOREDUCTASE CHAIN 5"/>
    <property type="match status" value="1"/>
</dbReference>
<dbReference type="GO" id="GO:0003954">
    <property type="term" value="F:NADH dehydrogenase activity"/>
    <property type="evidence" value="ECO:0007669"/>
    <property type="project" value="TreeGrafter"/>
</dbReference>
<evidence type="ECO:0000259" key="7">
    <source>
        <dbReference type="Pfam" id="PF00361"/>
    </source>
</evidence>
<feature type="transmembrane region" description="Helical" evidence="6">
    <location>
        <begin position="397"/>
        <end position="418"/>
    </location>
</feature>
<dbReference type="PRINTS" id="PR01434">
    <property type="entry name" value="NADHDHGNASE5"/>
</dbReference>
<dbReference type="GO" id="GO:0008137">
    <property type="term" value="F:NADH dehydrogenase (ubiquinone) activity"/>
    <property type="evidence" value="ECO:0007669"/>
    <property type="project" value="InterPro"/>
</dbReference>
<feature type="transmembrane region" description="Helical" evidence="6">
    <location>
        <begin position="710"/>
        <end position="730"/>
    </location>
</feature>
<dbReference type="Pfam" id="PF00361">
    <property type="entry name" value="Proton_antipo_M"/>
    <property type="match status" value="1"/>
</dbReference>
<dbReference type="PANTHER" id="PTHR42829:SF2">
    <property type="entry name" value="NADH-UBIQUINONE OXIDOREDUCTASE CHAIN 5"/>
    <property type="match status" value="1"/>
</dbReference>
<accession>A0A517R036</accession>
<evidence type="ECO:0000256" key="3">
    <source>
        <dbReference type="ARBA" id="ARBA00022989"/>
    </source>
</evidence>
<feature type="transmembrane region" description="Helical" evidence="6">
    <location>
        <begin position="42"/>
        <end position="61"/>
    </location>
</feature>
<feature type="transmembrane region" description="Helical" evidence="6">
    <location>
        <begin position="202"/>
        <end position="220"/>
    </location>
</feature>